<evidence type="ECO:0000259" key="4">
    <source>
        <dbReference type="Pfam" id="PF22624"/>
    </source>
</evidence>
<dbReference type="Pfam" id="PF22624">
    <property type="entry name" value="AASDHPPT_N"/>
    <property type="match status" value="1"/>
</dbReference>
<dbReference type="RefSeq" id="WP_133818461.1">
    <property type="nucleotide sequence ID" value="NZ_SNZH01000005.1"/>
</dbReference>
<dbReference type="InterPro" id="IPR050559">
    <property type="entry name" value="P-Pant_transferase_sf"/>
</dbReference>
<organism evidence="5 6">
    <name type="scientific">Tahibacter aquaticus</name>
    <dbReference type="NCBI Taxonomy" id="520092"/>
    <lineage>
        <taxon>Bacteria</taxon>
        <taxon>Pseudomonadati</taxon>
        <taxon>Pseudomonadota</taxon>
        <taxon>Gammaproteobacteria</taxon>
        <taxon>Lysobacterales</taxon>
        <taxon>Rhodanobacteraceae</taxon>
        <taxon>Tahibacter</taxon>
    </lineage>
</organism>
<name>A0A4R6Z0P3_9GAMM</name>
<comment type="similarity">
    <text evidence="1">Belongs to the P-Pant transferase superfamily. Gsp/Sfp/HetI/AcpT family.</text>
</comment>
<evidence type="ECO:0000256" key="1">
    <source>
        <dbReference type="ARBA" id="ARBA00010990"/>
    </source>
</evidence>
<dbReference type="OrthoDB" id="9808281at2"/>
<evidence type="ECO:0000313" key="6">
    <source>
        <dbReference type="Proteomes" id="UP000295293"/>
    </source>
</evidence>
<dbReference type="GO" id="GO:0019878">
    <property type="term" value="P:lysine biosynthetic process via aminoadipic acid"/>
    <property type="evidence" value="ECO:0007669"/>
    <property type="project" value="TreeGrafter"/>
</dbReference>
<comment type="caution">
    <text evidence="5">The sequence shown here is derived from an EMBL/GenBank/DDBJ whole genome shotgun (WGS) entry which is preliminary data.</text>
</comment>
<dbReference type="InterPro" id="IPR055066">
    <property type="entry name" value="AASDHPPT_N"/>
</dbReference>
<dbReference type="PANTHER" id="PTHR12215">
    <property type="entry name" value="PHOSPHOPANTETHEINE TRANSFERASE"/>
    <property type="match status" value="1"/>
</dbReference>
<gene>
    <name evidence="5" type="ORF">DFR29_105132</name>
</gene>
<dbReference type="InterPro" id="IPR037143">
    <property type="entry name" value="4-PPantetheinyl_Trfase_dom_sf"/>
</dbReference>
<feature type="domain" description="4'-phosphopantetheinyl transferase N-terminal" evidence="4">
    <location>
        <begin position="28"/>
        <end position="106"/>
    </location>
</feature>
<reference evidence="5 6" key="1">
    <citation type="submission" date="2019-03" db="EMBL/GenBank/DDBJ databases">
        <title>Genomic Encyclopedia of Type Strains, Phase IV (KMG-IV): sequencing the most valuable type-strain genomes for metagenomic binning, comparative biology and taxonomic classification.</title>
        <authorList>
            <person name="Goeker M."/>
        </authorList>
    </citation>
    <scope>NUCLEOTIDE SEQUENCE [LARGE SCALE GENOMIC DNA]</scope>
    <source>
        <strain evidence="5 6">DSM 21667</strain>
    </source>
</reference>
<dbReference type="InterPro" id="IPR008278">
    <property type="entry name" value="4-PPantetheinyl_Trfase_dom"/>
</dbReference>
<evidence type="ECO:0000259" key="3">
    <source>
        <dbReference type="Pfam" id="PF01648"/>
    </source>
</evidence>
<dbReference type="PANTHER" id="PTHR12215:SF10">
    <property type="entry name" value="L-AMINOADIPATE-SEMIALDEHYDE DEHYDROGENASE-PHOSPHOPANTETHEINYL TRANSFERASE"/>
    <property type="match status" value="1"/>
</dbReference>
<dbReference type="GO" id="GO:0005829">
    <property type="term" value="C:cytosol"/>
    <property type="evidence" value="ECO:0007669"/>
    <property type="project" value="TreeGrafter"/>
</dbReference>
<dbReference type="Pfam" id="PF01648">
    <property type="entry name" value="ACPS"/>
    <property type="match status" value="1"/>
</dbReference>
<feature type="domain" description="4'-phosphopantetheinyl transferase" evidence="3">
    <location>
        <begin position="116"/>
        <end position="189"/>
    </location>
</feature>
<dbReference type="Proteomes" id="UP000295293">
    <property type="component" value="Unassembled WGS sequence"/>
</dbReference>
<dbReference type="GO" id="GO:0000287">
    <property type="term" value="F:magnesium ion binding"/>
    <property type="evidence" value="ECO:0007669"/>
    <property type="project" value="InterPro"/>
</dbReference>
<sequence length="242" mass="27719">MKLEQGQAQVWYAWTEKCRHPQLMDYYRSLLSADERERCERFAFDYLKTEYLLTRALCRLTLSRYVPLPPQDWRFRRNDYGRPEIDLPGVATGLRFNLSNARSLVACVVTRDADAGVDVEETQRGEEMLPIAAQYFAPPELQDLSALAPALQSRRFFQLWTLKEAYIKARGMGLAIPLEQFWFRLEQGRIGIGFDAALDDVAADWQFDYREPAAGHAMALAVRKGAAADFAVSWRETVPMPG</sequence>
<accession>A0A4R6Z0P3</accession>
<dbReference type="AlphaFoldDB" id="A0A4R6Z0P3"/>
<evidence type="ECO:0000313" key="5">
    <source>
        <dbReference type="EMBL" id="TDR44949.1"/>
    </source>
</evidence>
<keyword evidence="6" id="KW-1185">Reference proteome</keyword>
<proteinExistence type="inferred from homology"/>
<keyword evidence="2 5" id="KW-0808">Transferase</keyword>
<dbReference type="GO" id="GO:0008897">
    <property type="term" value="F:holo-[acyl-carrier-protein] synthase activity"/>
    <property type="evidence" value="ECO:0007669"/>
    <property type="project" value="InterPro"/>
</dbReference>
<protein>
    <submittedName>
        <fullName evidence="5">4'-phosphopantetheinyl transferase</fullName>
    </submittedName>
</protein>
<dbReference type="SUPFAM" id="SSF56214">
    <property type="entry name" value="4'-phosphopantetheinyl transferase"/>
    <property type="match status" value="2"/>
</dbReference>
<dbReference type="EMBL" id="SNZH01000005">
    <property type="protein sequence ID" value="TDR44949.1"/>
    <property type="molecule type" value="Genomic_DNA"/>
</dbReference>
<evidence type="ECO:0000256" key="2">
    <source>
        <dbReference type="ARBA" id="ARBA00022679"/>
    </source>
</evidence>
<dbReference type="Gene3D" id="3.90.470.20">
    <property type="entry name" value="4'-phosphopantetheinyl transferase domain"/>
    <property type="match status" value="2"/>
</dbReference>